<evidence type="ECO:0000256" key="5">
    <source>
        <dbReference type="ARBA" id="ARBA00022833"/>
    </source>
</evidence>
<protein>
    <recommendedName>
        <fullName evidence="9">C2H2-type domain-containing protein</fullName>
    </recommendedName>
</protein>
<feature type="compositionally biased region" description="Low complexity" evidence="8">
    <location>
        <begin position="149"/>
        <end position="181"/>
    </location>
</feature>
<feature type="domain" description="C2H2-type" evidence="9">
    <location>
        <begin position="35"/>
        <end position="64"/>
    </location>
</feature>
<evidence type="ECO:0000256" key="2">
    <source>
        <dbReference type="ARBA" id="ARBA00022723"/>
    </source>
</evidence>
<dbReference type="Proteomes" id="UP000241818">
    <property type="component" value="Unassembled WGS sequence"/>
</dbReference>
<evidence type="ECO:0000256" key="4">
    <source>
        <dbReference type="ARBA" id="ARBA00022771"/>
    </source>
</evidence>
<dbReference type="RefSeq" id="XP_024718640.1">
    <property type="nucleotide sequence ID" value="XM_024868882.1"/>
</dbReference>
<feature type="region of interest" description="Disordered" evidence="8">
    <location>
        <begin position="112"/>
        <end position="181"/>
    </location>
</feature>
<dbReference type="GeneID" id="36576963"/>
<dbReference type="SMART" id="SM00355">
    <property type="entry name" value="ZnF_C2H2"/>
    <property type="match status" value="2"/>
</dbReference>
<evidence type="ECO:0000256" key="1">
    <source>
        <dbReference type="ARBA" id="ARBA00004123"/>
    </source>
</evidence>
<evidence type="ECO:0000259" key="9">
    <source>
        <dbReference type="PROSITE" id="PS50157"/>
    </source>
</evidence>
<keyword evidence="4 7" id="KW-0863">Zinc-finger</keyword>
<dbReference type="InterPro" id="IPR051059">
    <property type="entry name" value="VerF-like"/>
</dbReference>
<evidence type="ECO:0000313" key="10">
    <source>
        <dbReference type="EMBL" id="PSS12642.1"/>
    </source>
</evidence>
<evidence type="ECO:0000256" key="6">
    <source>
        <dbReference type="ARBA" id="ARBA00023242"/>
    </source>
</evidence>
<dbReference type="Pfam" id="PF00096">
    <property type="entry name" value="zf-C2H2"/>
    <property type="match status" value="1"/>
</dbReference>
<dbReference type="GO" id="GO:0000785">
    <property type="term" value="C:chromatin"/>
    <property type="evidence" value="ECO:0007669"/>
    <property type="project" value="TreeGrafter"/>
</dbReference>
<dbReference type="GO" id="GO:0008270">
    <property type="term" value="F:zinc ion binding"/>
    <property type="evidence" value="ECO:0007669"/>
    <property type="project" value="UniProtKB-KW"/>
</dbReference>
<keyword evidence="6" id="KW-0539">Nucleus</keyword>
<feature type="region of interest" description="Disordered" evidence="8">
    <location>
        <begin position="1"/>
        <end position="34"/>
    </location>
</feature>
<dbReference type="PROSITE" id="PS50157">
    <property type="entry name" value="ZINC_FINGER_C2H2_2"/>
    <property type="match status" value="1"/>
</dbReference>
<dbReference type="GO" id="GO:0000978">
    <property type="term" value="F:RNA polymerase II cis-regulatory region sequence-specific DNA binding"/>
    <property type="evidence" value="ECO:0007669"/>
    <property type="project" value="InterPro"/>
</dbReference>
<gene>
    <name evidence="10" type="ORF">M430DRAFT_60825</name>
</gene>
<name>A0A2T3AVG9_AMORE</name>
<dbReference type="STRING" id="857342.A0A2T3AVG9"/>
<evidence type="ECO:0000256" key="3">
    <source>
        <dbReference type="ARBA" id="ARBA00022737"/>
    </source>
</evidence>
<dbReference type="SUPFAM" id="SSF57667">
    <property type="entry name" value="beta-beta-alpha zinc fingers"/>
    <property type="match status" value="1"/>
</dbReference>
<feature type="compositionally biased region" description="Basic and acidic residues" evidence="8">
    <location>
        <begin position="134"/>
        <end position="147"/>
    </location>
</feature>
<dbReference type="AlphaFoldDB" id="A0A2T3AVG9"/>
<dbReference type="PANTHER" id="PTHR40626">
    <property type="entry name" value="MIP31509P"/>
    <property type="match status" value="1"/>
</dbReference>
<dbReference type="PROSITE" id="PS00028">
    <property type="entry name" value="ZINC_FINGER_C2H2_1"/>
    <property type="match status" value="2"/>
</dbReference>
<dbReference type="EMBL" id="KZ679015">
    <property type="protein sequence ID" value="PSS12642.1"/>
    <property type="molecule type" value="Genomic_DNA"/>
</dbReference>
<dbReference type="Gene3D" id="3.30.160.60">
    <property type="entry name" value="Classic Zinc Finger"/>
    <property type="match status" value="1"/>
</dbReference>
<feature type="compositionally biased region" description="Low complexity" evidence="8">
    <location>
        <begin position="1"/>
        <end position="27"/>
    </location>
</feature>
<sequence>MPPPNTRSFSVSSSSTSTSSSSTSRSTPPDIKKKFSCNFPDCGKSFSRSEHLHRHALNHKDGDNTCLRCSAHFRRRDLLDRHMARHKEKDDEAGGEGLGVLATRKRLWRDANGNIVNTRRPSYPPDASKARPSCRVEKKTKTSERKTRSPTTSLPSPTISTSRKTSSSATSSSAAAPSPTTIVVDTGASNFEYPDPEAKLEPDSWLDMALPSPPITEPSLQSSTAASPAADLSDLDALYDDSAWPLDDGLPPPSSMLPQHAPYLSPPATDSWPQPQPFQTFMGAMAQLPYDDIFKPEAALYDWQLWNSQVLMSRCREEKRDVGDERRWTNASAQETSFRRTFGLGTC</sequence>
<accession>A0A2T3AVG9</accession>
<reference evidence="10 11" key="1">
    <citation type="journal article" date="2018" name="New Phytol.">
        <title>Comparative genomics and transcriptomics depict ericoid mycorrhizal fungi as versatile saprotrophs and plant mutualists.</title>
        <authorList>
            <person name="Martino E."/>
            <person name="Morin E."/>
            <person name="Grelet G.A."/>
            <person name="Kuo A."/>
            <person name="Kohler A."/>
            <person name="Daghino S."/>
            <person name="Barry K.W."/>
            <person name="Cichocki N."/>
            <person name="Clum A."/>
            <person name="Dockter R.B."/>
            <person name="Hainaut M."/>
            <person name="Kuo R.C."/>
            <person name="LaButti K."/>
            <person name="Lindahl B.D."/>
            <person name="Lindquist E.A."/>
            <person name="Lipzen A."/>
            <person name="Khouja H.R."/>
            <person name="Magnuson J."/>
            <person name="Murat C."/>
            <person name="Ohm R.A."/>
            <person name="Singer S.W."/>
            <person name="Spatafora J.W."/>
            <person name="Wang M."/>
            <person name="Veneault-Fourrey C."/>
            <person name="Henrissat B."/>
            <person name="Grigoriev I.V."/>
            <person name="Martin F.M."/>
            <person name="Perotto S."/>
        </authorList>
    </citation>
    <scope>NUCLEOTIDE SEQUENCE [LARGE SCALE GENOMIC DNA]</scope>
    <source>
        <strain evidence="10 11">ATCC 22711</strain>
    </source>
</reference>
<dbReference type="OrthoDB" id="1405595at2759"/>
<organism evidence="10 11">
    <name type="scientific">Amorphotheca resinae ATCC 22711</name>
    <dbReference type="NCBI Taxonomy" id="857342"/>
    <lineage>
        <taxon>Eukaryota</taxon>
        <taxon>Fungi</taxon>
        <taxon>Dikarya</taxon>
        <taxon>Ascomycota</taxon>
        <taxon>Pezizomycotina</taxon>
        <taxon>Leotiomycetes</taxon>
        <taxon>Helotiales</taxon>
        <taxon>Amorphothecaceae</taxon>
        <taxon>Amorphotheca</taxon>
    </lineage>
</organism>
<evidence type="ECO:0000256" key="8">
    <source>
        <dbReference type="SAM" id="MobiDB-lite"/>
    </source>
</evidence>
<comment type="subcellular location">
    <subcellularLocation>
        <location evidence="1">Nucleus</location>
    </subcellularLocation>
</comment>
<dbReference type="InterPro" id="IPR013087">
    <property type="entry name" value="Znf_C2H2_type"/>
</dbReference>
<dbReference type="InterPro" id="IPR036236">
    <property type="entry name" value="Znf_C2H2_sf"/>
</dbReference>
<keyword evidence="2" id="KW-0479">Metal-binding</keyword>
<dbReference type="InParanoid" id="A0A2T3AVG9"/>
<evidence type="ECO:0000256" key="7">
    <source>
        <dbReference type="PROSITE-ProRule" id="PRU00042"/>
    </source>
</evidence>
<keyword evidence="5" id="KW-0862">Zinc</keyword>
<dbReference type="GO" id="GO:0000981">
    <property type="term" value="F:DNA-binding transcription factor activity, RNA polymerase II-specific"/>
    <property type="evidence" value="ECO:0007669"/>
    <property type="project" value="InterPro"/>
</dbReference>
<evidence type="ECO:0000313" key="11">
    <source>
        <dbReference type="Proteomes" id="UP000241818"/>
    </source>
</evidence>
<proteinExistence type="predicted"/>
<feature type="region of interest" description="Disordered" evidence="8">
    <location>
        <begin position="204"/>
        <end position="228"/>
    </location>
</feature>
<keyword evidence="11" id="KW-1185">Reference proteome</keyword>
<dbReference type="PANTHER" id="PTHR40626:SF30">
    <property type="entry name" value="FINGER DOMAIN PROTEIN, PUTATIVE (AFU_ORTHOLOGUE AFUA_4G13600)-RELATED"/>
    <property type="match status" value="1"/>
</dbReference>
<dbReference type="GO" id="GO:0005634">
    <property type="term" value="C:nucleus"/>
    <property type="evidence" value="ECO:0007669"/>
    <property type="project" value="UniProtKB-SubCell"/>
</dbReference>
<keyword evidence="3" id="KW-0677">Repeat</keyword>